<dbReference type="AlphaFoldDB" id="K0T233"/>
<dbReference type="eggNOG" id="ENOG502S382">
    <property type="taxonomic scope" value="Eukaryota"/>
</dbReference>
<reference evidence="5 6" key="1">
    <citation type="journal article" date="2012" name="Genome Biol.">
        <title>Genome and low-iron response of an oceanic diatom adapted to chronic iron limitation.</title>
        <authorList>
            <person name="Lommer M."/>
            <person name="Specht M."/>
            <person name="Roy A.S."/>
            <person name="Kraemer L."/>
            <person name="Andreson R."/>
            <person name="Gutowska M.A."/>
            <person name="Wolf J."/>
            <person name="Bergner S.V."/>
            <person name="Schilhabel M.B."/>
            <person name="Klostermeier U.C."/>
            <person name="Beiko R.G."/>
            <person name="Rosenstiel P."/>
            <person name="Hippler M."/>
            <person name="Laroche J."/>
        </authorList>
    </citation>
    <scope>NUCLEOTIDE SEQUENCE [LARGE SCALE GENOMIC DNA]</scope>
    <source>
        <strain evidence="5 6">CCMP1005</strain>
    </source>
</reference>
<comment type="similarity">
    <text evidence="1">Belongs to the bacterial ribosomal protein bL9 family.</text>
</comment>
<comment type="caution">
    <text evidence="5">The sequence shown here is derived from an EMBL/GenBank/DDBJ whole genome shotgun (WGS) entry which is preliminary data.</text>
</comment>
<dbReference type="SUPFAM" id="SSF55658">
    <property type="entry name" value="L9 N-domain-like"/>
    <property type="match status" value="1"/>
</dbReference>
<dbReference type="InterPro" id="IPR020070">
    <property type="entry name" value="Ribosomal_bL9_N"/>
</dbReference>
<dbReference type="GO" id="GO:1990904">
    <property type="term" value="C:ribonucleoprotein complex"/>
    <property type="evidence" value="ECO:0007669"/>
    <property type="project" value="UniProtKB-KW"/>
</dbReference>
<evidence type="ECO:0000256" key="2">
    <source>
        <dbReference type="ARBA" id="ARBA00022980"/>
    </source>
</evidence>
<dbReference type="Gene3D" id="3.40.5.10">
    <property type="entry name" value="Ribosomal protein L9, N-terminal domain"/>
    <property type="match status" value="1"/>
</dbReference>
<dbReference type="GO" id="GO:0003735">
    <property type="term" value="F:structural constituent of ribosome"/>
    <property type="evidence" value="ECO:0007669"/>
    <property type="project" value="InterPro"/>
</dbReference>
<proteinExistence type="inferred from homology"/>
<dbReference type="InterPro" id="IPR000244">
    <property type="entry name" value="Ribosomal_bL9"/>
</dbReference>
<dbReference type="GO" id="GO:0006412">
    <property type="term" value="P:translation"/>
    <property type="evidence" value="ECO:0007669"/>
    <property type="project" value="InterPro"/>
</dbReference>
<dbReference type="Pfam" id="PF01281">
    <property type="entry name" value="Ribosomal_L9_N"/>
    <property type="match status" value="1"/>
</dbReference>
<feature type="domain" description="Ribosomal protein L9" evidence="4">
    <location>
        <begin position="56"/>
        <end position="86"/>
    </location>
</feature>
<protein>
    <recommendedName>
        <fullName evidence="4">Ribosomal protein L9 domain-containing protein</fullName>
    </recommendedName>
</protein>
<evidence type="ECO:0000259" key="4">
    <source>
        <dbReference type="Pfam" id="PF01281"/>
    </source>
</evidence>
<gene>
    <name evidence="5" type="ORF">THAOC_14729</name>
</gene>
<accession>K0T233</accession>
<dbReference type="InterPro" id="IPR009027">
    <property type="entry name" value="Ribosomal_bL9/RNase_H1_N"/>
</dbReference>
<evidence type="ECO:0000313" key="5">
    <source>
        <dbReference type="EMBL" id="EJK64532.1"/>
    </source>
</evidence>
<keyword evidence="2" id="KW-0689">Ribosomal protein</keyword>
<evidence type="ECO:0000256" key="1">
    <source>
        <dbReference type="ARBA" id="ARBA00010605"/>
    </source>
</evidence>
<dbReference type="OMA" id="CHPGHVS"/>
<dbReference type="OrthoDB" id="5555409at2759"/>
<name>K0T233_THAOC</name>
<dbReference type="Proteomes" id="UP000266841">
    <property type="component" value="Unassembled WGS sequence"/>
</dbReference>
<evidence type="ECO:0000256" key="3">
    <source>
        <dbReference type="ARBA" id="ARBA00023274"/>
    </source>
</evidence>
<dbReference type="EMBL" id="AGNL01017159">
    <property type="protein sequence ID" value="EJK64532.1"/>
    <property type="molecule type" value="Genomic_DNA"/>
</dbReference>
<keyword evidence="6" id="KW-1185">Reference proteome</keyword>
<evidence type="ECO:0000313" key="6">
    <source>
        <dbReference type="Proteomes" id="UP000266841"/>
    </source>
</evidence>
<keyword evidence="3" id="KW-0687">Ribonucleoprotein</keyword>
<dbReference type="InterPro" id="IPR036935">
    <property type="entry name" value="Ribosomal_bL9_N_sf"/>
</dbReference>
<dbReference type="GO" id="GO:0005840">
    <property type="term" value="C:ribosome"/>
    <property type="evidence" value="ECO:0007669"/>
    <property type="project" value="UniProtKB-KW"/>
</dbReference>
<sequence>MLRPSSLSSHLRRRVCVRQQEAVLLQLQPQRRQKSTQVRVIITRDLPEGQKRGIYAGEVHHVAAGYARNYIIPQKYGVYATERNFERTGVVDPDIAASEEEELEEEDSEELKAADLLRKYLRNKQLKIKRNVDPNNPTMCHPGHVSASNLRDKLSKQLLIDLEDHELIHIRSEPVPGLEDLEDGEIAGILLKDESASTEGDGIVQMKPESDGADEASQVKKCDVKIKQLGEYLAKITLAGGFAVPLKFKVERR</sequence>
<organism evidence="5 6">
    <name type="scientific">Thalassiosira oceanica</name>
    <name type="common">Marine diatom</name>
    <dbReference type="NCBI Taxonomy" id="159749"/>
    <lineage>
        <taxon>Eukaryota</taxon>
        <taxon>Sar</taxon>
        <taxon>Stramenopiles</taxon>
        <taxon>Ochrophyta</taxon>
        <taxon>Bacillariophyta</taxon>
        <taxon>Coscinodiscophyceae</taxon>
        <taxon>Thalassiosirophycidae</taxon>
        <taxon>Thalassiosirales</taxon>
        <taxon>Thalassiosiraceae</taxon>
        <taxon>Thalassiosira</taxon>
    </lineage>
</organism>
<dbReference type="PANTHER" id="PTHR21368">
    <property type="entry name" value="50S RIBOSOMAL PROTEIN L9"/>
    <property type="match status" value="1"/>
</dbReference>